<dbReference type="Gene3D" id="1.10.630.10">
    <property type="entry name" value="Cytochrome P450"/>
    <property type="match status" value="1"/>
</dbReference>
<keyword evidence="5 9" id="KW-0560">Oxidoreductase</keyword>
<evidence type="ECO:0000256" key="3">
    <source>
        <dbReference type="ARBA" id="ARBA00022617"/>
    </source>
</evidence>
<dbReference type="PANTHER" id="PTHR24305">
    <property type="entry name" value="CYTOCHROME P450"/>
    <property type="match status" value="1"/>
</dbReference>
<evidence type="ECO:0000256" key="1">
    <source>
        <dbReference type="ARBA" id="ARBA00001971"/>
    </source>
</evidence>
<organism evidence="10 11">
    <name type="scientific">Ascosphaera apis ARSEF 7405</name>
    <dbReference type="NCBI Taxonomy" id="392613"/>
    <lineage>
        <taxon>Eukaryota</taxon>
        <taxon>Fungi</taxon>
        <taxon>Dikarya</taxon>
        <taxon>Ascomycota</taxon>
        <taxon>Pezizomycotina</taxon>
        <taxon>Eurotiomycetes</taxon>
        <taxon>Eurotiomycetidae</taxon>
        <taxon>Onygenales</taxon>
        <taxon>Ascosphaeraceae</taxon>
        <taxon>Ascosphaera</taxon>
    </lineage>
</organism>
<dbReference type="AlphaFoldDB" id="A0A168AXR8"/>
<sequence>MILEYIISPWTAVVAFVLWHIVPYYHRQELKDIPGPWLAKFSNLYIFYLARFGLRFRTIDALHKEHGKFVRTQPNHVSIADDAAIKTVLGHGNGFLKAEYYDAFYAVEPDIFAVRNRNDHARKRKIISHTFAPKSVREFEPFIMTHLNQIIRQWNSIADGHAKEGGVGPAVVNAQAWLSFLAIDIIGDLAFGAPFGMLEKGKDEVEVRIPGRPARNVPVMKVVNGRDEVGATIGHIPWLKSIAAYLPDGYFRQGASDLADLAGIAITLVQTRLEQNKVKKVERPDILTRLMEGRDQHGNAMSEKELQSEALTQMIAGSDTVANTTCALLYNILSTPHVKEKLEKLIREAFPEDVRVPSYDQLNKIPYLAMVVNESMRLHCIPALGLPREIPPGPPVEVCGRTFKPGTVLSIPQYTIHHSKEIWGPDADEFRPERWETVGTRQKEAFMPFSYGPRACVGRNLAEMEVHMIIATLLKNFDLDVQQGPMQSREGFVLRPLGLNVGVRRLAKKASQ</sequence>
<dbReference type="InterPro" id="IPR002401">
    <property type="entry name" value="Cyt_P450_E_grp-I"/>
</dbReference>
<evidence type="ECO:0000313" key="11">
    <source>
        <dbReference type="Proteomes" id="UP000242877"/>
    </source>
</evidence>
<dbReference type="PROSITE" id="PS00086">
    <property type="entry name" value="CYTOCHROME_P450"/>
    <property type="match status" value="1"/>
</dbReference>
<accession>A0A168AXR8</accession>
<keyword evidence="3 8" id="KW-0349">Heme</keyword>
<dbReference type="GO" id="GO:0020037">
    <property type="term" value="F:heme binding"/>
    <property type="evidence" value="ECO:0007669"/>
    <property type="project" value="InterPro"/>
</dbReference>
<dbReference type="PANTHER" id="PTHR24305:SF29">
    <property type="entry name" value="BENZOATE-PARA-HYDROXYLASE"/>
    <property type="match status" value="1"/>
</dbReference>
<dbReference type="InterPro" id="IPR017972">
    <property type="entry name" value="Cyt_P450_CS"/>
</dbReference>
<proteinExistence type="inferred from homology"/>
<dbReference type="InterPro" id="IPR050121">
    <property type="entry name" value="Cytochrome_P450_monoxygenase"/>
</dbReference>
<gene>
    <name evidence="10" type="ORF">AAP_01795</name>
</gene>
<evidence type="ECO:0000256" key="4">
    <source>
        <dbReference type="ARBA" id="ARBA00022723"/>
    </source>
</evidence>
<evidence type="ECO:0000256" key="8">
    <source>
        <dbReference type="PIRSR" id="PIRSR602401-1"/>
    </source>
</evidence>
<dbReference type="GO" id="GO:0016705">
    <property type="term" value="F:oxidoreductase activity, acting on paired donors, with incorporation or reduction of molecular oxygen"/>
    <property type="evidence" value="ECO:0007669"/>
    <property type="project" value="InterPro"/>
</dbReference>
<protein>
    <submittedName>
        <fullName evidence="10">Cytochrome P450</fullName>
    </submittedName>
</protein>
<dbReference type="PRINTS" id="PR00385">
    <property type="entry name" value="P450"/>
</dbReference>
<dbReference type="InterPro" id="IPR036396">
    <property type="entry name" value="Cyt_P450_sf"/>
</dbReference>
<evidence type="ECO:0000256" key="9">
    <source>
        <dbReference type="RuleBase" id="RU000461"/>
    </source>
</evidence>
<dbReference type="Pfam" id="PF00067">
    <property type="entry name" value="p450"/>
    <property type="match status" value="1"/>
</dbReference>
<keyword evidence="7 9" id="KW-0503">Monooxygenase</keyword>
<comment type="similarity">
    <text evidence="2 9">Belongs to the cytochrome P450 family.</text>
</comment>
<dbReference type="EMBL" id="AZGZ01000006">
    <property type="protein sequence ID" value="KZZ94495.1"/>
    <property type="molecule type" value="Genomic_DNA"/>
</dbReference>
<keyword evidence="4 8" id="KW-0479">Metal-binding</keyword>
<feature type="binding site" description="axial binding residue" evidence="8">
    <location>
        <position position="456"/>
    </location>
    <ligand>
        <name>heme</name>
        <dbReference type="ChEBI" id="CHEBI:30413"/>
    </ligand>
    <ligandPart>
        <name>Fe</name>
        <dbReference type="ChEBI" id="CHEBI:18248"/>
    </ligandPart>
</feature>
<dbReference type="InterPro" id="IPR001128">
    <property type="entry name" value="Cyt_P450"/>
</dbReference>
<comment type="cofactor">
    <cofactor evidence="1 8">
        <name>heme</name>
        <dbReference type="ChEBI" id="CHEBI:30413"/>
    </cofactor>
</comment>
<dbReference type="Proteomes" id="UP000242877">
    <property type="component" value="Unassembled WGS sequence"/>
</dbReference>
<dbReference type="CDD" id="cd11061">
    <property type="entry name" value="CYP67-like"/>
    <property type="match status" value="1"/>
</dbReference>
<reference evidence="10 11" key="1">
    <citation type="journal article" date="2016" name="Genome Biol. Evol.">
        <title>Divergent and convergent evolution of fungal pathogenicity.</title>
        <authorList>
            <person name="Shang Y."/>
            <person name="Xiao G."/>
            <person name="Zheng P."/>
            <person name="Cen K."/>
            <person name="Zhan S."/>
            <person name="Wang C."/>
        </authorList>
    </citation>
    <scope>NUCLEOTIDE SEQUENCE [LARGE SCALE GENOMIC DNA]</scope>
    <source>
        <strain evidence="10 11">ARSEF 7405</strain>
    </source>
</reference>
<comment type="caution">
    <text evidence="10">The sequence shown here is derived from an EMBL/GenBank/DDBJ whole genome shotgun (WGS) entry which is preliminary data.</text>
</comment>
<dbReference type="GO" id="GO:0005506">
    <property type="term" value="F:iron ion binding"/>
    <property type="evidence" value="ECO:0007669"/>
    <property type="project" value="InterPro"/>
</dbReference>
<name>A0A168AXR8_9EURO</name>
<dbReference type="OrthoDB" id="1470350at2759"/>
<keyword evidence="6 8" id="KW-0408">Iron</keyword>
<evidence type="ECO:0000313" key="10">
    <source>
        <dbReference type="EMBL" id="KZZ94495.1"/>
    </source>
</evidence>
<dbReference type="VEuPathDB" id="FungiDB:AAP_01795"/>
<dbReference type="PRINTS" id="PR00463">
    <property type="entry name" value="EP450I"/>
</dbReference>
<keyword evidence="11" id="KW-1185">Reference proteome</keyword>
<evidence type="ECO:0000256" key="2">
    <source>
        <dbReference type="ARBA" id="ARBA00010617"/>
    </source>
</evidence>
<evidence type="ECO:0000256" key="5">
    <source>
        <dbReference type="ARBA" id="ARBA00023002"/>
    </source>
</evidence>
<evidence type="ECO:0000256" key="7">
    <source>
        <dbReference type="ARBA" id="ARBA00023033"/>
    </source>
</evidence>
<evidence type="ECO:0000256" key="6">
    <source>
        <dbReference type="ARBA" id="ARBA00023004"/>
    </source>
</evidence>
<dbReference type="GO" id="GO:0004497">
    <property type="term" value="F:monooxygenase activity"/>
    <property type="evidence" value="ECO:0007669"/>
    <property type="project" value="UniProtKB-KW"/>
</dbReference>
<dbReference type="SUPFAM" id="SSF48264">
    <property type="entry name" value="Cytochrome P450"/>
    <property type="match status" value="1"/>
</dbReference>